<evidence type="ECO:0000259" key="7">
    <source>
        <dbReference type="Pfam" id="PF00557"/>
    </source>
</evidence>
<dbReference type="CDD" id="cd01086">
    <property type="entry name" value="MetAP1"/>
    <property type="match status" value="1"/>
</dbReference>
<evidence type="ECO:0000256" key="3">
    <source>
        <dbReference type="ARBA" id="ARBA00022723"/>
    </source>
</evidence>
<name>A0AAV0TNY9_HYABA</name>
<dbReference type="Pfam" id="PF00557">
    <property type="entry name" value="Peptidase_M24"/>
    <property type="match status" value="1"/>
</dbReference>
<keyword evidence="9" id="KW-1185">Reference proteome</keyword>
<comment type="function">
    <text evidence="6">Cotranslationally removes the N-terminal methionine from nascent proteins. The N-terminal methionine is often cleaved when the second residue in the primary sequence is small and uncharged (Met-Ala-, Cys, Gly, Pro, Ser, Thr, or Val).</text>
</comment>
<evidence type="ECO:0000313" key="8">
    <source>
        <dbReference type="EMBL" id="CAI5725037.1"/>
    </source>
</evidence>
<gene>
    <name evidence="8" type="ORF">HBR001_LOCUS3506</name>
</gene>
<dbReference type="InterPro" id="IPR001714">
    <property type="entry name" value="Pept_M24_MAP"/>
</dbReference>
<dbReference type="GO" id="GO:0004239">
    <property type="term" value="F:initiator methionyl aminopeptidase activity"/>
    <property type="evidence" value="ECO:0007669"/>
    <property type="project" value="UniProtKB-UniRule"/>
</dbReference>
<dbReference type="Gene3D" id="3.90.230.10">
    <property type="entry name" value="Creatinase/methionine aminopeptidase superfamily"/>
    <property type="match status" value="1"/>
</dbReference>
<comment type="catalytic activity">
    <reaction evidence="5 6">
        <text>Release of N-terminal amino acids, preferentially methionine, from peptides and arylamides.</text>
        <dbReference type="EC" id="3.4.11.18"/>
    </reaction>
</comment>
<dbReference type="SUPFAM" id="SSF55920">
    <property type="entry name" value="Creatinase/aminopeptidase"/>
    <property type="match status" value="1"/>
</dbReference>
<accession>A0AAV0TNY9</accession>
<dbReference type="GO" id="GO:0046872">
    <property type="term" value="F:metal ion binding"/>
    <property type="evidence" value="ECO:0007669"/>
    <property type="project" value="UniProtKB-UniRule"/>
</dbReference>
<dbReference type="EMBL" id="CANTFL010000579">
    <property type="protein sequence ID" value="CAI5725037.1"/>
    <property type="molecule type" value="Genomic_DNA"/>
</dbReference>
<dbReference type="AlphaFoldDB" id="A0AAV0TNY9"/>
<proteinExistence type="inferred from homology"/>
<dbReference type="InterPro" id="IPR002467">
    <property type="entry name" value="Pept_M24A_MAP1"/>
</dbReference>
<feature type="binding site" evidence="5">
    <location>
        <position position="245"/>
    </location>
    <ligand>
        <name>a divalent metal cation</name>
        <dbReference type="ChEBI" id="CHEBI:60240"/>
        <label>2</label>
        <note>catalytic</note>
    </ligand>
</feature>
<keyword evidence="1 5" id="KW-0031">Aminopeptidase</keyword>
<dbReference type="InterPro" id="IPR036005">
    <property type="entry name" value="Creatinase/aminopeptidase-like"/>
</dbReference>
<reference evidence="8" key="1">
    <citation type="submission" date="2022-12" db="EMBL/GenBank/DDBJ databases">
        <authorList>
            <person name="Webb A."/>
        </authorList>
    </citation>
    <scope>NUCLEOTIDE SEQUENCE</scope>
    <source>
        <strain evidence="8">Hp1</strain>
    </source>
</reference>
<feature type="domain" description="Peptidase M24" evidence="7">
    <location>
        <begin position="56"/>
        <end position="283"/>
    </location>
</feature>
<organism evidence="8 9">
    <name type="scientific">Hyaloperonospora brassicae</name>
    <name type="common">Brassica downy mildew</name>
    <name type="synonym">Peronospora brassicae</name>
    <dbReference type="NCBI Taxonomy" id="162125"/>
    <lineage>
        <taxon>Eukaryota</taxon>
        <taxon>Sar</taxon>
        <taxon>Stramenopiles</taxon>
        <taxon>Oomycota</taxon>
        <taxon>Peronosporomycetes</taxon>
        <taxon>Peronosporales</taxon>
        <taxon>Peronosporaceae</taxon>
        <taxon>Hyaloperonospora</taxon>
    </lineage>
</organism>
<evidence type="ECO:0000256" key="4">
    <source>
        <dbReference type="ARBA" id="ARBA00022801"/>
    </source>
</evidence>
<dbReference type="InterPro" id="IPR000994">
    <property type="entry name" value="Pept_M24"/>
</dbReference>
<evidence type="ECO:0000313" key="9">
    <source>
        <dbReference type="Proteomes" id="UP001162031"/>
    </source>
</evidence>
<keyword evidence="2 5" id="KW-0645">Protease</keyword>
<dbReference type="PROSITE" id="PS00680">
    <property type="entry name" value="MAP_1"/>
    <property type="match status" value="1"/>
</dbReference>
<dbReference type="GO" id="GO:0070006">
    <property type="term" value="F:metalloaminopeptidase activity"/>
    <property type="evidence" value="ECO:0007669"/>
    <property type="project" value="UniProtKB-UniRule"/>
</dbReference>
<feature type="binding site" evidence="5">
    <location>
        <position position="276"/>
    </location>
    <ligand>
        <name>a divalent metal cation</name>
        <dbReference type="ChEBI" id="CHEBI:60240"/>
        <label>2</label>
        <note>catalytic</note>
    </ligand>
</feature>
<dbReference type="NCBIfam" id="TIGR00500">
    <property type="entry name" value="met_pdase_I"/>
    <property type="match status" value="1"/>
</dbReference>
<evidence type="ECO:0000256" key="5">
    <source>
        <dbReference type="HAMAP-Rule" id="MF_03174"/>
    </source>
</evidence>
<feature type="binding site" evidence="5">
    <location>
        <position position="121"/>
    </location>
    <ligand>
        <name>substrate</name>
    </ligand>
</feature>
<feature type="binding site" evidence="5">
    <location>
        <position position="138"/>
    </location>
    <ligand>
        <name>a divalent metal cation</name>
        <dbReference type="ChEBI" id="CHEBI:60240"/>
        <label>1</label>
    </ligand>
</feature>
<comment type="similarity">
    <text evidence="5">Belongs to the peptidase M24A family. Methionine aminopeptidase type 1 subfamily.</text>
</comment>
<dbReference type="PANTHER" id="PTHR43330">
    <property type="entry name" value="METHIONINE AMINOPEPTIDASE"/>
    <property type="match status" value="1"/>
</dbReference>
<feature type="binding site" evidence="5">
    <location>
        <position position="276"/>
    </location>
    <ligand>
        <name>a divalent metal cation</name>
        <dbReference type="ChEBI" id="CHEBI:60240"/>
        <label>1</label>
    </ligand>
</feature>
<dbReference type="EC" id="3.4.11.18" evidence="6"/>
<dbReference type="PANTHER" id="PTHR43330:SF8">
    <property type="entry name" value="METHIONINE AMINOPEPTIDASE 1D, MITOCHONDRIAL"/>
    <property type="match status" value="1"/>
</dbReference>
<keyword evidence="4 5" id="KW-0378">Hydrolase</keyword>
<feature type="binding site" evidence="5">
    <location>
        <position position="149"/>
    </location>
    <ligand>
        <name>a divalent metal cation</name>
        <dbReference type="ChEBI" id="CHEBI:60240"/>
        <label>1</label>
    </ligand>
</feature>
<evidence type="ECO:0000256" key="1">
    <source>
        <dbReference type="ARBA" id="ARBA00022438"/>
    </source>
</evidence>
<dbReference type="HAMAP" id="MF_01974">
    <property type="entry name" value="MetAP_1"/>
    <property type="match status" value="1"/>
</dbReference>
<keyword evidence="3 5" id="KW-0479">Metal-binding</keyword>
<feature type="binding site" evidence="5">
    <location>
        <position position="220"/>
    </location>
    <ligand>
        <name>substrate</name>
    </ligand>
</feature>
<sequence length="290" mass="31465">MRRVSTAARRPRVVPGRLSPPRAVPATIARPSYVARGGLSTPPPYIPILTADQQQRLRAACALAKAVREFAQPLCQAGATTDDIDRLVHEEIVRNGAYPSPLGYGGFPKSLCASVNDVVVHGIPDSRPLVDGDLVNIDVSVFYDGFHGDTSQTFCVGDVDDRGRHLVDVTTRALVGAIAHCCRPQQRFRSIGAFVHEMADNEQLGVVQEFTGHGIGEEFHCLPYVLHHRNDERGTMRPGMAFTVEPALTEGSPEIVRWEDGWTIATADGGRSAQAEHTVLITDDGVDILT</sequence>
<comment type="caution">
    <text evidence="8">The sequence shown here is derived from an EMBL/GenBank/DDBJ whole genome shotgun (WGS) entry which is preliminary data.</text>
</comment>
<evidence type="ECO:0000256" key="6">
    <source>
        <dbReference type="RuleBase" id="RU003653"/>
    </source>
</evidence>
<evidence type="ECO:0000256" key="2">
    <source>
        <dbReference type="ARBA" id="ARBA00022670"/>
    </source>
</evidence>
<feature type="binding site" evidence="5">
    <location>
        <position position="213"/>
    </location>
    <ligand>
        <name>a divalent metal cation</name>
        <dbReference type="ChEBI" id="CHEBI:60240"/>
        <label>2</label>
        <note>catalytic</note>
    </ligand>
</feature>
<feature type="binding site" evidence="5">
    <location>
        <position position="149"/>
    </location>
    <ligand>
        <name>a divalent metal cation</name>
        <dbReference type="ChEBI" id="CHEBI:60240"/>
        <label>2</label>
        <note>catalytic</note>
    </ligand>
</feature>
<dbReference type="PRINTS" id="PR00599">
    <property type="entry name" value="MAPEPTIDASE"/>
</dbReference>
<protein>
    <recommendedName>
        <fullName evidence="6">Methionine aminopeptidase</fullName>
        <ecNumber evidence="6">3.4.11.18</ecNumber>
    </recommendedName>
</protein>
<comment type="cofactor">
    <cofactor evidence="5">
        <name>Co(2+)</name>
        <dbReference type="ChEBI" id="CHEBI:48828"/>
    </cofactor>
    <cofactor evidence="5">
        <name>Zn(2+)</name>
        <dbReference type="ChEBI" id="CHEBI:29105"/>
    </cofactor>
    <cofactor evidence="5">
        <name>Mn(2+)</name>
        <dbReference type="ChEBI" id="CHEBI:29035"/>
    </cofactor>
    <cofactor evidence="5">
        <name>Fe(2+)</name>
        <dbReference type="ChEBI" id="CHEBI:29033"/>
    </cofactor>
    <text evidence="5">Binds 2 divalent metal cations per subunit. Has a high-affinity and a low affinity metal-binding site. The true nature of the physiological cofactor is under debate. The enzyme is active with cobalt, zinc, manganese or divalent iron ions. Most likely, methionine aminopeptidases function as mononuclear Fe(2+)-metalloproteases under physiological conditions, and the catalytically relevant metal-binding site has been assigned to the histidine-containing high-affinity site.</text>
</comment>
<dbReference type="Proteomes" id="UP001162031">
    <property type="component" value="Unassembled WGS sequence"/>
</dbReference>
<dbReference type="GO" id="GO:0006508">
    <property type="term" value="P:proteolysis"/>
    <property type="evidence" value="ECO:0007669"/>
    <property type="project" value="UniProtKB-KW"/>
</dbReference>